<reference evidence="1 2" key="1">
    <citation type="submission" date="2024-01" db="EMBL/GenBank/DDBJ databases">
        <title>The genomes of 5 underutilized Papilionoideae crops provide insights into root nodulation and disease resistanc.</title>
        <authorList>
            <person name="Jiang F."/>
        </authorList>
    </citation>
    <scope>NUCLEOTIDE SEQUENCE [LARGE SCALE GENOMIC DNA]</scope>
    <source>
        <strain evidence="1">LVBAO_FW01</strain>
        <tissue evidence="1">Leaves</tissue>
    </source>
</reference>
<dbReference type="AlphaFoldDB" id="A0AAN9KX53"/>
<keyword evidence="2" id="KW-1185">Reference proteome</keyword>
<protein>
    <submittedName>
        <fullName evidence="1">Uncharacterized protein</fullName>
    </submittedName>
</protein>
<dbReference type="EMBL" id="JAYMYQ010000006">
    <property type="protein sequence ID" value="KAK7324037.1"/>
    <property type="molecule type" value="Genomic_DNA"/>
</dbReference>
<dbReference type="Proteomes" id="UP001367508">
    <property type="component" value="Unassembled WGS sequence"/>
</dbReference>
<evidence type="ECO:0000313" key="1">
    <source>
        <dbReference type="EMBL" id="KAK7324037.1"/>
    </source>
</evidence>
<comment type="caution">
    <text evidence="1">The sequence shown here is derived from an EMBL/GenBank/DDBJ whole genome shotgun (WGS) entry which is preliminary data.</text>
</comment>
<gene>
    <name evidence="1" type="ORF">VNO77_27548</name>
</gene>
<evidence type="ECO:0000313" key="2">
    <source>
        <dbReference type="Proteomes" id="UP001367508"/>
    </source>
</evidence>
<accession>A0AAN9KX53</accession>
<organism evidence="1 2">
    <name type="scientific">Canavalia gladiata</name>
    <name type="common">Sword bean</name>
    <name type="synonym">Dolichos gladiatus</name>
    <dbReference type="NCBI Taxonomy" id="3824"/>
    <lineage>
        <taxon>Eukaryota</taxon>
        <taxon>Viridiplantae</taxon>
        <taxon>Streptophyta</taxon>
        <taxon>Embryophyta</taxon>
        <taxon>Tracheophyta</taxon>
        <taxon>Spermatophyta</taxon>
        <taxon>Magnoliopsida</taxon>
        <taxon>eudicotyledons</taxon>
        <taxon>Gunneridae</taxon>
        <taxon>Pentapetalae</taxon>
        <taxon>rosids</taxon>
        <taxon>fabids</taxon>
        <taxon>Fabales</taxon>
        <taxon>Fabaceae</taxon>
        <taxon>Papilionoideae</taxon>
        <taxon>50 kb inversion clade</taxon>
        <taxon>NPAAA clade</taxon>
        <taxon>indigoferoid/millettioid clade</taxon>
        <taxon>Phaseoleae</taxon>
        <taxon>Canavalia</taxon>
    </lineage>
</organism>
<sequence length="139" mass="15590">MWGSNAGSGGPSDAVSTTRPVHWLGFLKPCFSLVLSHPMHIDKFRTSTLLPQEQLISSLPADLSQRLRATLRPLTESKVQRGKHRTESIIWTNLGFGAICHCSPESLWYLQARPVPYSNREAILDGQQCELPDLRTDQH</sequence>
<name>A0AAN9KX53_CANGL</name>
<proteinExistence type="predicted"/>